<comment type="caution">
    <text evidence="5">The sequence shown here is derived from an EMBL/GenBank/DDBJ whole genome shotgun (WGS) entry which is preliminary data.</text>
</comment>
<dbReference type="InterPro" id="IPR003018">
    <property type="entry name" value="GAF"/>
</dbReference>
<dbReference type="SMART" id="SM00220">
    <property type="entry name" value="S_TKc"/>
    <property type="match status" value="1"/>
</dbReference>
<feature type="domain" description="Protein kinase" evidence="4">
    <location>
        <begin position="27"/>
        <end position="290"/>
    </location>
</feature>
<dbReference type="CDD" id="cd14014">
    <property type="entry name" value="STKc_PknB_like"/>
    <property type="match status" value="1"/>
</dbReference>
<keyword evidence="1 3" id="KW-0547">Nucleotide-binding</keyword>
<dbReference type="PANTHER" id="PTHR43102:SF2">
    <property type="entry name" value="GAF DOMAIN-CONTAINING PROTEIN"/>
    <property type="match status" value="1"/>
</dbReference>
<dbReference type="Proteomes" id="UP000309133">
    <property type="component" value="Unassembled WGS sequence"/>
</dbReference>
<dbReference type="EMBL" id="SSSM01000001">
    <property type="protein sequence ID" value="THG33547.1"/>
    <property type="molecule type" value="Genomic_DNA"/>
</dbReference>
<proteinExistence type="predicted"/>
<name>A0A4V6RZ39_9MICO</name>
<dbReference type="RefSeq" id="WP_136426329.1">
    <property type="nucleotide sequence ID" value="NZ_SSSM01000001.1"/>
</dbReference>
<evidence type="ECO:0000259" key="4">
    <source>
        <dbReference type="PROSITE" id="PS50011"/>
    </source>
</evidence>
<organism evidence="5 6">
    <name type="scientific">Naasia lichenicola</name>
    <dbReference type="NCBI Taxonomy" id="2565933"/>
    <lineage>
        <taxon>Bacteria</taxon>
        <taxon>Bacillati</taxon>
        <taxon>Actinomycetota</taxon>
        <taxon>Actinomycetes</taxon>
        <taxon>Micrococcales</taxon>
        <taxon>Microbacteriaceae</taxon>
        <taxon>Naasia</taxon>
    </lineage>
</organism>
<accession>A0A4V6RZ39</accession>
<dbReference type="PROSITE" id="PS00107">
    <property type="entry name" value="PROTEIN_KINASE_ATP"/>
    <property type="match status" value="1"/>
</dbReference>
<dbReference type="GO" id="GO:0004672">
    <property type="term" value="F:protein kinase activity"/>
    <property type="evidence" value="ECO:0007669"/>
    <property type="project" value="InterPro"/>
</dbReference>
<dbReference type="Gene3D" id="1.10.510.10">
    <property type="entry name" value="Transferase(Phosphotransferase) domain 1"/>
    <property type="match status" value="1"/>
</dbReference>
<dbReference type="PANTHER" id="PTHR43102">
    <property type="entry name" value="SLR1143 PROTEIN"/>
    <property type="match status" value="1"/>
</dbReference>
<dbReference type="SMART" id="SM00065">
    <property type="entry name" value="GAF"/>
    <property type="match status" value="1"/>
</dbReference>
<dbReference type="OrthoDB" id="9762169at2"/>
<dbReference type="Pfam" id="PF01590">
    <property type="entry name" value="GAF"/>
    <property type="match status" value="1"/>
</dbReference>
<reference evidence="5 6" key="1">
    <citation type="submission" date="2019-04" db="EMBL/GenBank/DDBJ databases">
        <authorList>
            <person name="Jiang L."/>
        </authorList>
    </citation>
    <scope>NUCLEOTIDE SEQUENCE [LARGE SCALE GENOMIC DNA]</scope>
    <source>
        <strain evidence="5 6">YIM 131853</strain>
    </source>
</reference>
<gene>
    <name evidence="5" type="ORF">E6C64_04220</name>
</gene>
<dbReference type="InterPro" id="IPR011009">
    <property type="entry name" value="Kinase-like_dom_sf"/>
</dbReference>
<dbReference type="AlphaFoldDB" id="A0A4V6RZ39"/>
<keyword evidence="2 3" id="KW-0067">ATP-binding</keyword>
<dbReference type="SUPFAM" id="SSF56112">
    <property type="entry name" value="Protein kinase-like (PK-like)"/>
    <property type="match status" value="1"/>
</dbReference>
<dbReference type="PROSITE" id="PS00108">
    <property type="entry name" value="PROTEIN_KINASE_ST"/>
    <property type="match status" value="1"/>
</dbReference>
<protein>
    <submittedName>
        <fullName evidence="5">GAF domain-containing protein</fullName>
    </submittedName>
</protein>
<evidence type="ECO:0000313" key="6">
    <source>
        <dbReference type="Proteomes" id="UP000309133"/>
    </source>
</evidence>
<evidence type="ECO:0000256" key="1">
    <source>
        <dbReference type="ARBA" id="ARBA00022741"/>
    </source>
</evidence>
<dbReference type="Pfam" id="PF00069">
    <property type="entry name" value="Pkinase"/>
    <property type="match status" value="1"/>
</dbReference>
<sequence length="478" mass="51774">MDDTVTTPDAERVVDTAAVSVPLRGRYHLVQRIGRGGMATVWRAHDEALDRDVAIKVFAPGEIGSEDIRKQEAEAKMVAHLSHHGIVTLLDAGVDHADRLRPRIYLVMELVEGVDLKRALEAGPMPLKDIAYIGHDLAEALEYVHHQGVVHRDIKPANVMTIDYGGWNSRPRGKLTDFGIAMPLDRVVGDENGTTTGTAAYLSPEQANLQPAVPASDIYSLGLVLLECFTRTVAFPGDAVGSAVARLLNDPYIPEDLDPDWRLLLKAMTARDPAERPTASEAMIALRDLVIAAISGRHRTKEQSAGAIEATEATRMAAVRDLGILDTPREERFDRITSLAARVLATPIALITIVDEQRIWFKSTHGLALEQITRDPGLCSSAILQDDPWIIEDARRDARASSNPLVAGEFGLQFYAGAPIMAPSGERIGTLCVLDFAPRAITEDEVATLVDLAAMASSELVIREAARSASRSSVIASA</sequence>
<evidence type="ECO:0000256" key="2">
    <source>
        <dbReference type="ARBA" id="ARBA00022840"/>
    </source>
</evidence>
<dbReference type="SUPFAM" id="SSF55781">
    <property type="entry name" value="GAF domain-like"/>
    <property type="match status" value="1"/>
</dbReference>
<dbReference type="InterPro" id="IPR000719">
    <property type="entry name" value="Prot_kinase_dom"/>
</dbReference>
<feature type="binding site" evidence="3">
    <location>
        <position position="56"/>
    </location>
    <ligand>
        <name>ATP</name>
        <dbReference type="ChEBI" id="CHEBI:30616"/>
    </ligand>
</feature>
<dbReference type="GO" id="GO:0005524">
    <property type="term" value="F:ATP binding"/>
    <property type="evidence" value="ECO:0007669"/>
    <property type="project" value="UniProtKB-UniRule"/>
</dbReference>
<dbReference type="Gene3D" id="3.30.200.20">
    <property type="entry name" value="Phosphorylase Kinase, domain 1"/>
    <property type="match status" value="1"/>
</dbReference>
<dbReference type="InterPro" id="IPR029016">
    <property type="entry name" value="GAF-like_dom_sf"/>
</dbReference>
<dbReference type="InterPro" id="IPR008271">
    <property type="entry name" value="Ser/Thr_kinase_AS"/>
</dbReference>
<dbReference type="InterPro" id="IPR017441">
    <property type="entry name" value="Protein_kinase_ATP_BS"/>
</dbReference>
<evidence type="ECO:0000313" key="5">
    <source>
        <dbReference type="EMBL" id="THG33547.1"/>
    </source>
</evidence>
<evidence type="ECO:0000256" key="3">
    <source>
        <dbReference type="PROSITE-ProRule" id="PRU10141"/>
    </source>
</evidence>
<dbReference type="PROSITE" id="PS50011">
    <property type="entry name" value="PROTEIN_KINASE_DOM"/>
    <property type="match status" value="1"/>
</dbReference>
<dbReference type="Gene3D" id="3.30.450.40">
    <property type="match status" value="1"/>
</dbReference>
<keyword evidence="6" id="KW-1185">Reference proteome</keyword>